<sequence length="190" mass="22072">MIKTKRGTLTAKIEHELLESFKKEEPFDVVYERHKGSKGPFYNALERAFATIGKWLGEARARMEEIERKSSEAGTNLLAKKEEMKASERRVAELHNIEQECEKKTHEAKKNFDKQEHEVKRRLEKTNAELRAKDAVLSEFKRRGLDPTKGLQILKRHSDLDQALGQINREIEEKKGRADKLEEHIRGLLA</sequence>
<feature type="coiled-coil region" evidence="1">
    <location>
        <begin position="84"/>
        <end position="184"/>
    </location>
</feature>
<keyword evidence="1" id="KW-0175">Coiled coil</keyword>
<name>X1NCI9_9ZZZZ</name>
<comment type="caution">
    <text evidence="2">The sequence shown here is derived from an EMBL/GenBank/DDBJ whole genome shotgun (WGS) entry which is preliminary data.</text>
</comment>
<accession>X1NCI9</accession>
<evidence type="ECO:0000256" key="1">
    <source>
        <dbReference type="SAM" id="Coils"/>
    </source>
</evidence>
<reference evidence="2" key="1">
    <citation type="journal article" date="2014" name="Front. Microbiol.">
        <title>High frequency of phylogenetically diverse reductive dehalogenase-homologous genes in deep subseafloor sedimentary metagenomes.</title>
        <authorList>
            <person name="Kawai M."/>
            <person name="Futagami T."/>
            <person name="Toyoda A."/>
            <person name="Takaki Y."/>
            <person name="Nishi S."/>
            <person name="Hori S."/>
            <person name="Arai W."/>
            <person name="Tsubouchi T."/>
            <person name="Morono Y."/>
            <person name="Uchiyama I."/>
            <person name="Ito T."/>
            <person name="Fujiyama A."/>
            <person name="Inagaki F."/>
            <person name="Takami H."/>
        </authorList>
    </citation>
    <scope>NUCLEOTIDE SEQUENCE</scope>
    <source>
        <strain evidence="2">Expedition CK06-06</strain>
    </source>
</reference>
<dbReference type="AlphaFoldDB" id="X1NCI9"/>
<feature type="non-terminal residue" evidence="2">
    <location>
        <position position="190"/>
    </location>
</feature>
<protein>
    <submittedName>
        <fullName evidence="2">Uncharacterized protein</fullName>
    </submittedName>
</protein>
<proteinExistence type="predicted"/>
<gene>
    <name evidence="2" type="ORF">S06H3_42768</name>
</gene>
<dbReference type="EMBL" id="BARV01026474">
    <property type="protein sequence ID" value="GAI41348.1"/>
    <property type="molecule type" value="Genomic_DNA"/>
</dbReference>
<evidence type="ECO:0000313" key="2">
    <source>
        <dbReference type="EMBL" id="GAI41348.1"/>
    </source>
</evidence>
<organism evidence="2">
    <name type="scientific">marine sediment metagenome</name>
    <dbReference type="NCBI Taxonomy" id="412755"/>
    <lineage>
        <taxon>unclassified sequences</taxon>
        <taxon>metagenomes</taxon>
        <taxon>ecological metagenomes</taxon>
    </lineage>
</organism>